<dbReference type="EMBL" id="CP049140">
    <property type="protein sequence ID" value="QIE90981.1"/>
    <property type="molecule type" value="Genomic_DNA"/>
</dbReference>
<organism evidence="3 4">
    <name type="scientific">Pseudomonas nitroreducens</name>
    <dbReference type="NCBI Taxonomy" id="46680"/>
    <lineage>
        <taxon>Bacteria</taxon>
        <taxon>Pseudomonadati</taxon>
        <taxon>Pseudomonadota</taxon>
        <taxon>Gammaproteobacteria</taxon>
        <taxon>Pseudomonadales</taxon>
        <taxon>Pseudomonadaceae</taxon>
        <taxon>Pseudomonas</taxon>
    </lineage>
</organism>
<gene>
    <name evidence="3" type="ORF">G5B91_21930</name>
    <name evidence="2" type="ORF">I5I61_00200</name>
</gene>
<dbReference type="Proteomes" id="UP000501063">
    <property type="component" value="Chromosome"/>
</dbReference>
<proteinExistence type="predicted"/>
<dbReference type="AlphaFoldDB" id="A0A6G6J924"/>
<evidence type="ECO:0000313" key="5">
    <source>
        <dbReference type="Proteomes" id="UP000608450"/>
    </source>
</evidence>
<dbReference type="RefSeq" id="WP_024766682.1">
    <property type="nucleotide sequence ID" value="NZ_CP049140.1"/>
</dbReference>
<dbReference type="EMBL" id="JADTFC010000001">
    <property type="protein sequence ID" value="MBG6285860.1"/>
    <property type="molecule type" value="Genomic_DNA"/>
</dbReference>
<feature type="chain" id="PRO_5026153159" evidence="1">
    <location>
        <begin position="19"/>
        <end position="104"/>
    </location>
</feature>
<keyword evidence="5" id="KW-1185">Reference proteome</keyword>
<dbReference type="KEGG" id="pnt:G5B91_21930"/>
<accession>A0A6G6J924</accession>
<protein>
    <submittedName>
        <fullName evidence="3">Phosphodiesterase</fullName>
    </submittedName>
</protein>
<evidence type="ECO:0000313" key="4">
    <source>
        <dbReference type="Proteomes" id="UP000501063"/>
    </source>
</evidence>
<feature type="signal peptide" evidence="1">
    <location>
        <begin position="1"/>
        <end position="18"/>
    </location>
</feature>
<keyword evidence="1" id="KW-0732">Signal</keyword>
<evidence type="ECO:0000256" key="1">
    <source>
        <dbReference type="SAM" id="SignalP"/>
    </source>
</evidence>
<name>A0A6G6J924_PSENT</name>
<reference evidence="3 4" key="1">
    <citation type="submission" date="2020-02" db="EMBL/GenBank/DDBJ databases">
        <title>Integrative conjugative elements (ICEs) and plasmids drive adaptation of Pseudomonas nitroreducens strain HBP1 to wastewater environment.</title>
        <authorList>
            <person name="Sentchilo V."/>
            <person name="Carraro N."/>
            <person name="Bertelli C."/>
            <person name="van der Meer J.R."/>
        </authorList>
    </citation>
    <scope>NUCLEOTIDE SEQUENCE [LARGE SCALE GENOMIC DNA]</scope>
    <source>
        <strain evidence="3 4">HBP1</strain>
    </source>
</reference>
<sequence length="104" mass="11701">MRHLLLLLSLVTPLPLPADILSIPVGDQGDPHIVLPNRGDSQKAVLERFGLPDEEHPAVGKPPITRWDYREFSVYFESGVVVDAVRQHRSQYLKDLSPTPKEPQ</sequence>
<evidence type="ECO:0000313" key="2">
    <source>
        <dbReference type="EMBL" id="MBG6285860.1"/>
    </source>
</evidence>
<reference evidence="2 5" key="2">
    <citation type="submission" date="2020-11" db="EMBL/GenBank/DDBJ databases">
        <title>Enhanced detection system for hospital associated transmission using whole genome sequencing surveillance.</title>
        <authorList>
            <person name="Harrison L.H."/>
            <person name="Van Tyne D."/>
            <person name="Marsh J.W."/>
            <person name="Griffith M.P."/>
            <person name="Snyder D.J."/>
            <person name="Cooper V.S."/>
            <person name="Mustapha M."/>
        </authorList>
    </citation>
    <scope>NUCLEOTIDE SEQUENCE [LARGE SCALE GENOMIC DNA]</scope>
    <source>
        <strain evidence="2 5">PSA00705</strain>
    </source>
</reference>
<dbReference type="GeneID" id="300408884"/>
<evidence type="ECO:0000313" key="3">
    <source>
        <dbReference type="EMBL" id="QIE90981.1"/>
    </source>
</evidence>
<dbReference type="Proteomes" id="UP000608450">
    <property type="component" value="Unassembled WGS sequence"/>
</dbReference>